<dbReference type="RefSeq" id="WP_058124155.1">
    <property type="nucleotide sequence ID" value="NZ_CYRX01000031.1"/>
</dbReference>
<protein>
    <recommendedName>
        <fullName evidence="1">Lcl C-terminal domain-containing protein</fullName>
    </recommendedName>
</protein>
<dbReference type="PANTHER" id="PTHR35812">
    <property type="entry name" value="LIPOPROTEIN"/>
    <property type="match status" value="1"/>
</dbReference>
<evidence type="ECO:0000259" key="1">
    <source>
        <dbReference type="Pfam" id="PF07603"/>
    </source>
</evidence>
<dbReference type="AlphaFoldDB" id="A0A0P1F1M2"/>
<evidence type="ECO:0000313" key="2">
    <source>
        <dbReference type="EMBL" id="CUH61405.1"/>
    </source>
</evidence>
<feature type="domain" description="Lcl C-terminal" evidence="1">
    <location>
        <begin position="43"/>
        <end position="167"/>
    </location>
</feature>
<dbReference type="EMBL" id="CYRX01000031">
    <property type="protein sequence ID" value="CUH61405.1"/>
    <property type="molecule type" value="Genomic_DNA"/>
</dbReference>
<dbReference type="Pfam" id="PF07603">
    <property type="entry name" value="Lcl_C"/>
    <property type="match status" value="1"/>
</dbReference>
<name>A0A0P1F1M2_9RHOB</name>
<evidence type="ECO:0000313" key="3">
    <source>
        <dbReference type="Proteomes" id="UP000051298"/>
    </source>
</evidence>
<dbReference type="PANTHER" id="PTHR35812:SF1">
    <property type="entry name" value="LIPOPROTEIN"/>
    <property type="match status" value="1"/>
</dbReference>
<reference evidence="2 3" key="1">
    <citation type="submission" date="2015-09" db="EMBL/GenBank/DDBJ databases">
        <authorList>
            <consortium name="Swine Surveillance"/>
        </authorList>
    </citation>
    <scope>NUCLEOTIDE SEQUENCE [LARGE SCALE GENOMIC DNA]</scope>
    <source>
        <strain evidence="2 3">CECT 5294</strain>
    </source>
</reference>
<organism evidence="2 3">
    <name type="scientific">Thalassobacter stenotrophicus</name>
    <dbReference type="NCBI Taxonomy" id="266809"/>
    <lineage>
        <taxon>Bacteria</taxon>
        <taxon>Pseudomonadati</taxon>
        <taxon>Pseudomonadota</taxon>
        <taxon>Alphaproteobacteria</taxon>
        <taxon>Rhodobacterales</taxon>
        <taxon>Roseobacteraceae</taxon>
        <taxon>Thalassobacter</taxon>
    </lineage>
</organism>
<sequence length="169" mass="18765">MEIKQKTGLGRWVTGACLALGITVYAQGVAAQDNSGRMAKGPIVIDLLEGLEWMRCSVGQVWSGGACRGTVLKAPLEAADDVILRASRSSGDGWRLPTRKELTRLAEMNDAPPMINETHFPGTYRGSYWTSNRNRLLWGNHWVVNFNTGHAYARALPRQPLAFRLVRDR</sequence>
<dbReference type="eggNOG" id="COG0515">
    <property type="taxonomic scope" value="Bacteria"/>
</dbReference>
<proteinExistence type="predicted"/>
<gene>
    <name evidence="2" type="ORF">THS5294_02713</name>
</gene>
<accession>A0A0P1F1M2</accession>
<dbReference type="STRING" id="266809.PM03_11900"/>
<dbReference type="InterPro" id="IPR011460">
    <property type="entry name" value="Lcl_C"/>
</dbReference>
<dbReference type="Proteomes" id="UP000051298">
    <property type="component" value="Unassembled WGS sequence"/>
</dbReference>